<dbReference type="OrthoDB" id="438440at2759"/>
<evidence type="ECO:0000313" key="1">
    <source>
        <dbReference type="EMBL" id="KAH1081423.1"/>
    </source>
</evidence>
<name>A0A9D3VEE1_9ROSI</name>
<proteinExistence type="predicted"/>
<dbReference type="PANTHER" id="PTHR47418">
    <property type="entry name" value="ALPHA/BETA-HYDROLASES SUPERFAMILY PROTEIN"/>
    <property type="match status" value="1"/>
</dbReference>
<accession>A0A9D3VEE1</accession>
<organism evidence="1 2">
    <name type="scientific">Gossypium stocksii</name>
    <dbReference type="NCBI Taxonomy" id="47602"/>
    <lineage>
        <taxon>Eukaryota</taxon>
        <taxon>Viridiplantae</taxon>
        <taxon>Streptophyta</taxon>
        <taxon>Embryophyta</taxon>
        <taxon>Tracheophyta</taxon>
        <taxon>Spermatophyta</taxon>
        <taxon>Magnoliopsida</taxon>
        <taxon>eudicotyledons</taxon>
        <taxon>Gunneridae</taxon>
        <taxon>Pentapetalae</taxon>
        <taxon>rosids</taxon>
        <taxon>malvids</taxon>
        <taxon>Malvales</taxon>
        <taxon>Malvaceae</taxon>
        <taxon>Malvoideae</taxon>
        <taxon>Gossypium</taxon>
    </lineage>
</organism>
<gene>
    <name evidence="1" type="ORF">J1N35_021184</name>
</gene>
<sequence>MERGLSLYIVSTVISHSTPTCVSKELAERCSGFVTTLIMQFSWKMAEAAEGLVGLCSLCSWRAMSEKFLMSYWLMDMIEAKLLLYCAHKEGINFGPLQPLSWKQSTLQFFERWTALIQCWRGYASSGLYYLKRNVENHAESSNNNGQEYFSSWKRHAGVHFLGIVLSSKLKIRPE</sequence>
<dbReference type="AlphaFoldDB" id="A0A9D3VEE1"/>
<comment type="caution">
    <text evidence="1">The sequence shown here is derived from an EMBL/GenBank/DDBJ whole genome shotgun (WGS) entry which is preliminary data.</text>
</comment>
<evidence type="ECO:0000313" key="2">
    <source>
        <dbReference type="Proteomes" id="UP000828251"/>
    </source>
</evidence>
<dbReference type="EMBL" id="JAIQCV010000007">
    <property type="protein sequence ID" value="KAH1081423.1"/>
    <property type="molecule type" value="Genomic_DNA"/>
</dbReference>
<keyword evidence="2" id="KW-1185">Reference proteome</keyword>
<reference evidence="1 2" key="1">
    <citation type="journal article" date="2021" name="Plant Biotechnol. J.">
        <title>Multi-omics assisted identification of the key and species-specific regulatory components of drought-tolerant mechanisms in Gossypium stocksii.</title>
        <authorList>
            <person name="Yu D."/>
            <person name="Ke L."/>
            <person name="Zhang D."/>
            <person name="Wu Y."/>
            <person name="Sun Y."/>
            <person name="Mei J."/>
            <person name="Sun J."/>
            <person name="Sun Y."/>
        </authorList>
    </citation>
    <scope>NUCLEOTIDE SEQUENCE [LARGE SCALE GENOMIC DNA]</scope>
    <source>
        <strain evidence="2">cv. E1</strain>
        <tissue evidence="1">Leaf</tissue>
    </source>
</reference>
<dbReference type="Proteomes" id="UP000828251">
    <property type="component" value="Unassembled WGS sequence"/>
</dbReference>
<protein>
    <submittedName>
        <fullName evidence="1">Uncharacterized protein</fullName>
    </submittedName>
</protein>